<dbReference type="RefSeq" id="WP_311193459.1">
    <property type="nucleotide sequence ID" value="NZ_CP115541.1"/>
</dbReference>
<organism evidence="1 2">
    <name type="scientific">Stenotrophomonas oahuensis</name>
    <dbReference type="NCBI Taxonomy" id="3003271"/>
    <lineage>
        <taxon>Bacteria</taxon>
        <taxon>Pseudomonadati</taxon>
        <taxon>Pseudomonadota</taxon>
        <taxon>Gammaproteobacteria</taxon>
        <taxon>Lysobacterales</taxon>
        <taxon>Lysobacteraceae</taxon>
        <taxon>Stenotrophomonas</taxon>
    </lineage>
</organism>
<dbReference type="Proteomes" id="UP001302072">
    <property type="component" value="Chromosome"/>
</dbReference>
<dbReference type="CDD" id="cd20169">
    <property type="entry name" value="Peptidase_M90_mtfA"/>
    <property type="match status" value="1"/>
</dbReference>
<reference evidence="1 2" key="1">
    <citation type="submission" date="2022-12" db="EMBL/GenBank/DDBJ databases">
        <title>Two new species, Stenotrophomonas aracearum and Stenotrophomonas oahuensis, isolated from Anthurium (Araceae family) in Hawaii.</title>
        <authorList>
            <person name="Chunag S.C."/>
            <person name="Dobhal S."/>
            <person name="Alvarez A."/>
            <person name="Arif M."/>
        </authorList>
    </citation>
    <scope>NUCLEOTIDE SEQUENCE [LARGE SCALE GENOMIC DNA]</scope>
    <source>
        <strain evidence="1 2">A5586</strain>
    </source>
</reference>
<dbReference type="PANTHER" id="PTHR30164">
    <property type="entry name" value="MTFA PEPTIDASE"/>
    <property type="match status" value="1"/>
</dbReference>
<gene>
    <name evidence="1" type="ORF">PDM29_08765</name>
</gene>
<name>A0ABY9YW06_9GAMM</name>
<dbReference type="InterPro" id="IPR042252">
    <property type="entry name" value="MtfA_N"/>
</dbReference>
<dbReference type="EMBL" id="CP115541">
    <property type="protein sequence ID" value="WNH54353.1"/>
    <property type="molecule type" value="Genomic_DNA"/>
</dbReference>
<proteinExistence type="predicted"/>
<dbReference type="PANTHER" id="PTHR30164:SF2">
    <property type="entry name" value="PROTEIN MTFA"/>
    <property type="match status" value="1"/>
</dbReference>
<keyword evidence="2" id="KW-1185">Reference proteome</keyword>
<sequence length="267" mass="29424">MAQLPAGHVPLIQSFLQWLRPGPRPIPDEAWQHTCQRTAWLRGLPDADRARLRELSAAFVHGKTVTPVGGLVLQERDAVLIAALCCLPLLKLGEVGLQGWSQVLVYPEGFVVPQSEVDEDGVLHEWEEDAIGQVSHTRPLLLSWHDVQAELAHPHEGACVVVHEMAHRIDMLDGVLDGTPPLPRDWQQQWAADFQAAFDALCAQVDADEETVIDPYGAEAPDEFFAVATEYHFSAPDLLAQEMPAVAAHLRRFYGEPPAVGLPTNGR</sequence>
<accession>A0ABY9YW06</accession>
<dbReference type="Gene3D" id="3.40.390.10">
    <property type="entry name" value="Collagenase (Catalytic Domain)"/>
    <property type="match status" value="1"/>
</dbReference>
<dbReference type="InterPro" id="IPR010384">
    <property type="entry name" value="MtfA_fam"/>
</dbReference>
<dbReference type="InterPro" id="IPR024079">
    <property type="entry name" value="MetalloPept_cat_dom_sf"/>
</dbReference>
<evidence type="ECO:0000313" key="2">
    <source>
        <dbReference type="Proteomes" id="UP001302072"/>
    </source>
</evidence>
<dbReference type="Pfam" id="PF06167">
    <property type="entry name" value="Peptidase_M90"/>
    <property type="match status" value="1"/>
</dbReference>
<dbReference type="SUPFAM" id="SSF55486">
    <property type="entry name" value="Metalloproteases ('zincins'), catalytic domain"/>
    <property type="match status" value="1"/>
</dbReference>
<dbReference type="Gene3D" id="1.10.472.150">
    <property type="entry name" value="Glucose-regulated metallo-peptidase M90, N-terminal domain"/>
    <property type="match status" value="1"/>
</dbReference>
<protein>
    <submittedName>
        <fullName evidence="1">Zinc-dependent peptidase</fullName>
    </submittedName>
</protein>
<evidence type="ECO:0000313" key="1">
    <source>
        <dbReference type="EMBL" id="WNH54353.1"/>
    </source>
</evidence>